<evidence type="ECO:0000259" key="1">
    <source>
        <dbReference type="Pfam" id="PF02254"/>
    </source>
</evidence>
<dbReference type="PANTHER" id="PTHR43833">
    <property type="entry name" value="POTASSIUM CHANNEL PROTEIN 2-RELATED-RELATED"/>
    <property type="match status" value="1"/>
</dbReference>
<feature type="domain" description="RCK N-terminal" evidence="1">
    <location>
        <begin position="19"/>
        <end position="119"/>
    </location>
</feature>
<keyword evidence="3" id="KW-1185">Reference proteome</keyword>
<gene>
    <name evidence="2" type="primary">trkA11</name>
    <name evidence="2" type="ORF">HSEST_2655</name>
</gene>
<dbReference type="Proteomes" id="UP000663292">
    <property type="component" value="Chromosome"/>
</dbReference>
<sequence>MEPQPNRPASAERPPVAYYVLGTGRFGAAIAHHLEAAGHAVRLIDEAQGPDDRSGFRADPEDVAALGAAGVADASTVIVATDEDSRNMLIAQKVRTHFDVPRVLVLVHDPDRCDLFEDIAHEPICVSTTLSNALVDQVSSTPTRPEATE</sequence>
<dbReference type="SUPFAM" id="SSF51735">
    <property type="entry name" value="NAD(P)-binding Rossmann-fold domains"/>
    <property type="match status" value="1"/>
</dbReference>
<dbReference type="Pfam" id="PF02254">
    <property type="entry name" value="TrkA_N"/>
    <property type="match status" value="1"/>
</dbReference>
<dbReference type="InterPro" id="IPR036291">
    <property type="entry name" value="NAD(P)-bd_dom_sf"/>
</dbReference>
<dbReference type="GeneID" id="68859287"/>
<dbReference type="InterPro" id="IPR050721">
    <property type="entry name" value="Trk_Ktr_HKT_K-transport"/>
</dbReference>
<dbReference type="InterPro" id="IPR003148">
    <property type="entry name" value="RCK_N"/>
</dbReference>
<reference evidence="2 3" key="1">
    <citation type="submission" date="2020-11" db="EMBL/GenBank/DDBJ databases">
        <title>Carbohydrate-dependent, anaerobic sulfur respiration: A novel catabolism in halophilic archaea.</title>
        <authorList>
            <person name="Sorokin D.Y."/>
            <person name="Messina E."/>
            <person name="Smedile F."/>
            <person name="La Cono V."/>
            <person name="Hallsworth J.E."/>
            <person name="Yakimov M.M."/>
        </authorList>
    </citation>
    <scope>NUCLEOTIDE SEQUENCE [LARGE SCALE GENOMIC DNA]</scope>
    <source>
        <strain evidence="2 3">HSR-Est</strain>
    </source>
</reference>
<name>A0A897NX66_9EURY</name>
<organism evidence="2 3">
    <name type="scientific">Halapricum desulfuricans</name>
    <dbReference type="NCBI Taxonomy" id="2841257"/>
    <lineage>
        <taxon>Archaea</taxon>
        <taxon>Methanobacteriati</taxon>
        <taxon>Methanobacteriota</taxon>
        <taxon>Stenosarchaea group</taxon>
        <taxon>Halobacteria</taxon>
        <taxon>Halobacteriales</taxon>
        <taxon>Haloarculaceae</taxon>
        <taxon>Halapricum</taxon>
    </lineage>
</organism>
<dbReference type="EMBL" id="CP064791">
    <property type="protein sequence ID" value="QSG16165.1"/>
    <property type="molecule type" value="Genomic_DNA"/>
</dbReference>
<protein>
    <submittedName>
        <fullName evidence="2">TrkA, K+ transport system, NAD-binding component</fullName>
    </submittedName>
</protein>
<dbReference type="RefSeq" id="WP_229121431.1">
    <property type="nucleotide sequence ID" value="NZ_CP064791.1"/>
</dbReference>
<dbReference type="GO" id="GO:0006813">
    <property type="term" value="P:potassium ion transport"/>
    <property type="evidence" value="ECO:0007669"/>
    <property type="project" value="InterPro"/>
</dbReference>
<proteinExistence type="predicted"/>
<evidence type="ECO:0000313" key="2">
    <source>
        <dbReference type="EMBL" id="QSG16165.1"/>
    </source>
</evidence>
<accession>A0A897NX66</accession>
<evidence type="ECO:0000313" key="3">
    <source>
        <dbReference type="Proteomes" id="UP000663292"/>
    </source>
</evidence>
<dbReference type="AlphaFoldDB" id="A0A897NX66"/>
<dbReference type="Gene3D" id="3.40.50.720">
    <property type="entry name" value="NAD(P)-binding Rossmann-like Domain"/>
    <property type="match status" value="1"/>
</dbReference>